<proteinExistence type="predicted"/>
<feature type="signal peptide" evidence="1">
    <location>
        <begin position="1"/>
        <end position="24"/>
    </location>
</feature>
<organism evidence="2 3">
    <name type="scientific">Candidatus Limousia pullorum</name>
    <dbReference type="NCBI Taxonomy" id="2840860"/>
    <lineage>
        <taxon>Bacteria</taxon>
        <taxon>Bacillati</taxon>
        <taxon>Bacillota</taxon>
        <taxon>Clostridia</taxon>
        <taxon>Eubacteriales</taxon>
        <taxon>Oscillospiraceae</taxon>
        <taxon>Oscillospiraceae incertae sedis</taxon>
        <taxon>Candidatus Limousia</taxon>
    </lineage>
</organism>
<dbReference type="AlphaFoldDB" id="A0A9D1S856"/>
<evidence type="ECO:0008006" key="4">
    <source>
        <dbReference type="Google" id="ProtNLM"/>
    </source>
</evidence>
<reference evidence="2" key="2">
    <citation type="journal article" date="2021" name="PeerJ">
        <title>Extensive microbial diversity within the chicken gut microbiome revealed by metagenomics and culture.</title>
        <authorList>
            <person name="Gilroy R."/>
            <person name="Ravi A."/>
            <person name="Getino M."/>
            <person name="Pursley I."/>
            <person name="Horton D.L."/>
            <person name="Alikhan N.F."/>
            <person name="Baker D."/>
            <person name="Gharbi K."/>
            <person name="Hall N."/>
            <person name="Watson M."/>
            <person name="Adriaenssens E.M."/>
            <person name="Foster-Nyarko E."/>
            <person name="Jarju S."/>
            <person name="Secka A."/>
            <person name="Antonio M."/>
            <person name="Oren A."/>
            <person name="Chaudhuri R.R."/>
            <person name="La Ragione R."/>
            <person name="Hildebrand F."/>
            <person name="Pallen M.J."/>
        </authorList>
    </citation>
    <scope>NUCLEOTIDE SEQUENCE</scope>
    <source>
        <strain evidence="2">ChiGjej1B1-1684</strain>
    </source>
</reference>
<dbReference type="EMBL" id="DVNG01000085">
    <property type="protein sequence ID" value="HIU50496.1"/>
    <property type="molecule type" value="Genomic_DNA"/>
</dbReference>
<comment type="caution">
    <text evidence="2">The sequence shown here is derived from an EMBL/GenBank/DDBJ whole genome shotgun (WGS) entry which is preliminary data.</text>
</comment>
<evidence type="ECO:0000313" key="2">
    <source>
        <dbReference type="EMBL" id="HIU50496.1"/>
    </source>
</evidence>
<feature type="chain" id="PRO_5039710201" description="Lipoprotein" evidence="1">
    <location>
        <begin position="25"/>
        <end position="414"/>
    </location>
</feature>
<keyword evidence="1" id="KW-0732">Signal</keyword>
<evidence type="ECO:0000313" key="3">
    <source>
        <dbReference type="Proteomes" id="UP000824118"/>
    </source>
</evidence>
<accession>A0A9D1S856</accession>
<dbReference type="Proteomes" id="UP000824118">
    <property type="component" value="Unassembled WGS sequence"/>
</dbReference>
<gene>
    <name evidence="2" type="ORF">IAD22_05735</name>
</gene>
<name>A0A9D1S856_9FIRM</name>
<evidence type="ECO:0000256" key="1">
    <source>
        <dbReference type="SAM" id="SignalP"/>
    </source>
</evidence>
<protein>
    <recommendedName>
        <fullName evidence="4">Lipoprotein</fullName>
    </recommendedName>
</protein>
<sequence length="414" mass="47436">MKRNVKKVTSIVLAIFLLILSGCGGDVDYTEAPTVEGETQDSFANNEEFPKHIDRVISDKVRVNADVIVPEGVDFSNMNTYNAEACLFKESDPMELFEIKDNRVLELYYEANESDYDDCPEDFKFEVKRYLIYNADNRDAGNMYRGSLSWGGDEFFYHDFTASQCETYCLNYLGITQESADEVDCGKDFDFMTREEAKAKAENIISSVTNFDYNITHVLSVEKETLDLLNEKWDYTSPYETKDSYLIYYTYTVEGIDFPYISSVTDITSELPLKYIMTAYLWITEDGVINYTLPTIEFDMKLNSVATQGNKIIGPEEALEKVKESIDSMCSLFDAEVFQISLNYVPYKKGRTLRENKNYEIRPVWKIYVRTVGNDDIVISEKPLPLDGNLTETEIIDWTVDAVTGEFTFNVGLA</sequence>
<reference evidence="2" key="1">
    <citation type="submission" date="2020-10" db="EMBL/GenBank/DDBJ databases">
        <authorList>
            <person name="Gilroy R."/>
        </authorList>
    </citation>
    <scope>NUCLEOTIDE SEQUENCE</scope>
    <source>
        <strain evidence="2">ChiGjej1B1-1684</strain>
    </source>
</reference>
<dbReference type="PROSITE" id="PS51257">
    <property type="entry name" value="PROKAR_LIPOPROTEIN"/>
    <property type="match status" value="1"/>
</dbReference>